<evidence type="ECO:0000313" key="9">
    <source>
        <dbReference type="EMBL" id="HIQ65129.1"/>
    </source>
</evidence>
<keyword evidence="3 7" id="KW-0812">Transmembrane</keyword>
<keyword evidence="2" id="KW-0645">Protease</keyword>
<feature type="domain" description="Peptidase S24/S26A/S26B/S26C" evidence="8">
    <location>
        <begin position="33"/>
        <end position="122"/>
    </location>
</feature>
<reference evidence="9" key="2">
    <citation type="journal article" date="2021" name="PeerJ">
        <title>Extensive microbial diversity within the chicken gut microbiome revealed by metagenomics and culture.</title>
        <authorList>
            <person name="Gilroy R."/>
            <person name="Ravi A."/>
            <person name="Getino M."/>
            <person name="Pursley I."/>
            <person name="Horton D.L."/>
            <person name="Alikhan N.F."/>
            <person name="Baker D."/>
            <person name="Gharbi K."/>
            <person name="Hall N."/>
            <person name="Watson M."/>
            <person name="Adriaenssens E.M."/>
            <person name="Foster-Nyarko E."/>
            <person name="Jarju S."/>
            <person name="Secka A."/>
            <person name="Antonio M."/>
            <person name="Oren A."/>
            <person name="Chaudhuri R.R."/>
            <person name="La Ragione R."/>
            <person name="Hildebrand F."/>
            <person name="Pallen M.J."/>
        </authorList>
    </citation>
    <scope>NUCLEOTIDE SEQUENCE</scope>
    <source>
        <strain evidence="9">CHK165-10780</strain>
    </source>
</reference>
<dbReference type="EC" id="3.4.21.89" evidence="6"/>
<accession>A0A9D0YZW3</accession>
<evidence type="ECO:0000256" key="6">
    <source>
        <dbReference type="NCBIfam" id="TIGR02228"/>
    </source>
</evidence>
<protein>
    <recommendedName>
        <fullName evidence="6">Signal peptidase I</fullName>
        <ecNumber evidence="6">3.4.21.89</ecNumber>
    </recommendedName>
</protein>
<gene>
    <name evidence="9" type="ORF">IAC85_05260</name>
</gene>
<dbReference type="GO" id="GO:0016020">
    <property type="term" value="C:membrane"/>
    <property type="evidence" value="ECO:0007669"/>
    <property type="project" value="UniProtKB-UniRule"/>
</dbReference>
<dbReference type="InterPro" id="IPR015927">
    <property type="entry name" value="Peptidase_S24_S26A/B/C"/>
</dbReference>
<evidence type="ECO:0000256" key="1">
    <source>
        <dbReference type="ARBA" id="ARBA00004308"/>
    </source>
</evidence>
<dbReference type="AlphaFoldDB" id="A0A9D0YZW3"/>
<dbReference type="GO" id="GO:0004252">
    <property type="term" value="F:serine-type endopeptidase activity"/>
    <property type="evidence" value="ECO:0007669"/>
    <property type="project" value="UniProtKB-UniRule"/>
</dbReference>
<dbReference type="GO" id="GO:0012505">
    <property type="term" value="C:endomembrane system"/>
    <property type="evidence" value="ECO:0007669"/>
    <property type="project" value="UniProtKB-SubCell"/>
</dbReference>
<dbReference type="GO" id="GO:0006465">
    <property type="term" value="P:signal peptide processing"/>
    <property type="evidence" value="ECO:0007669"/>
    <property type="project" value="UniProtKB-UniRule"/>
</dbReference>
<feature type="transmembrane region" description="Helical" evidence="7">
    <location>
        <begin position="124"/>
        <end position="149"/>
    </location>
</feature>
<dbReference type="GO" id="GO:0009003">
    <property type="term" value="F:signal peptidase activity"/>
    <property type="evidence" value="ECO:0007669"/>
    <property type="project" value="UniProtKB-EC"/>
</dbReference>
<evidence type="ECO:0000256" key="7">
    <source>
        <dbReference type="SAM" id="Phobius"/>
    </source>
</evidence>
<evidence type="ECO:0000259" key="8">
    <source>
        <dbReference type="Pfam" id="PF00717"/>
    </source>
</evidence>
<feature type="transmembrane region" description="Helical" evidence="7">
    <location>
        <begin position="12"/>
        <end position="33"/>
    </location>
</feature>
<dbReference type="InterPro" id="IPR019533">
    <property type="entry name" value="Peptidase_S26"/>
</dbReference>
<keyword evidence="9" id="KW-0378">Hydrolase</keyword>
<dbReference type="SUPFAM" id="SSF51306">
    <property type="entry name" value="LexA/Signal peptidase"/>
    <property type="match status" value="1"/>
</dbReference>
<dbReference type="Proteomes" id="UP000886725">
    <property type="component" value="Unassembled WGS sequence"/>
</dbReference>
<proteinExistence type="predicted"/>
<organism evidence="9 10">
    <name type="scientific">Candidatus Faecenecus gallistercoris</name>
    <dbReference type="NCBI Taxonomy" id="2840793"/>
    <lineage>
        <taxon>Bacteria</taxon>
        <taxon>Bacillati</taxon>
        <taxon>Bacillota</taxon>
        <taxon>Bacillota incertae sedis</taxon>
        <taxon>Candidatus Faecenecus</taxon>
    </lineage>
</organism>
<dbReference type="EMBL" id="DVFU01000101">
    <property type="protein sequence ID" value="HIQ65129.1"/>
    <property type="molecule type" value="Genomic_DNA"/>
</dbReference>
<evidence type="ECO:0000256" key="2">
    <source>
        <dbReference type="ARBA" id="ARBA00022670"/>
    </source>
</evidence>
<keyword evidence="5 7" id="KW-0472">Membrane</keyword>
<dbReference type="InterPro" id="IPR036286">
    <property type="entry name" value="LexA/Signal_pep-like_sf"/>
</dbReference>
<evidence type="ECO:0000256" key="5">
    <source>
        <dbReference type="ARBA" id="ARBA00023136"/>
    </source>
</evidence>
<evidence type="ECO:0000256" key="3">
    <source>
        <dbReference type="ARBA" id="ARBA00022692"/>
    </source>
</evidence>
<evidence type="ECO:0000313" key="10">
    <source>
        <dbReference type="Proteomes" id="UP000886725"/>
    </source>
</evidence>
<reference evidence="9" key="1">
    <citation type="submission" date="2020-10" db="EMBL/GenBank/DDBJ databases">
        <authorList>
            <person name="Gilroy R."/>
        </authorList>
    </citation>
    <scope>NUCLEOTIDE SEQUENCE</scope>
    <source>
        <strain evidence="9">CHK165-10780</strain>
    </source>
</reference>
<comment type="caution">
    <text evidence="9">The sequence shown here is derived from an EMBL/GenBank/DDBJ whole genome shotgun (WGS) entry which is preliminary data.</text>
</comment>
<keyword evidence="4 7" id="KW-1133">Transmembrane helix</keyword>
<dbReference type="Pfam" id="PF00717">
    <property type="entry name" value="Peptidase_S24"/>
    <property type="match status" value="1"/>
</dbReference>
<dbReference type="NCBIfam" id="TIGR02228">
    <property type="entry name" value="sigpep_I_arch"/>
    <property type="match status" value="1"/>
</dbReference>
<sequence length="299" mass="34829">MKILQKILEYLSKILIFELIVLCILAFISTVVLHKDYVNIGGYTFFIVASGSMSGTVDVNDMVIVKITDDFQVGDIVTYQADGYFVTHRIISINKDQIITKGDSNNTEDDPIGRDKIIGKVVAIFPFMAIFEILGAIILISIIVVVFNFETIFRKFIFRKDLSKLKTREIDRLDQEGYSEFIKETLVNMRKRNNNKVKETLSKNWITRLRYVTKINELLRMGKYDVLKELLNSYEVENFEEEDPVFTLAVVEKLKREPIGTYTILLLNAILYEDRESFDIVFMFFRNKLIKEYCDIEII</sequence>
<dbReference type="CDD" id="cd06530">
    <property type="entry name" value="S26_SPase_I"/>
    <property type="match status" value="1"/>
</dbReference>
<dbReference type="Gene3D" id="2.10.109.10">
    <property type="entry name" value="Umud Fragment, subunit A"/>
    <property type="match status" value="1"/>
</dbReference>
<evidence type="ECO:0000256" key="4">
    <source>
        <dbReference type="ARBA" id="ARBA00022989"/>
    </source>
</evidence>
<name>A0A9D0YZW3_9FIRM</name>
<comment type="subcellular location">
    <subcellularLocation>
        <location evidence="1">Endomembrane system</location>
    </subcellularLocation>
</comment>
<dbReference type="InterPro" id="IPR001733">
    <property type="entry name" value="Peptidase_S26B"/>
</dbReference>